<dbReference type="RefSeq" id="WP_368498807.1">
    <property type="nucleotide sequence ID" value="NZ_CP162511.1"/>
</dbReference>
<dbReference type="SUPFAM" id="SSF51182">
    <property type="entry name" value="RmlC-like cupins"/>
    <property type="match status" value="1"/>
</dbReference>
<gene>
    <name evidence="1" type="ORF">ABFY20_04825</name>
</gene>
<reference evidence="1" key="1">
    <citation type="submission" date="2024-05" db="EMBL/GenBank/DDBJ databases">
        <title>Herbiconiux sp. A18JL235.</title>
        <authorList>
            <person name="Zhang G."/>
        </authorList>
    </citation>
    <scope>NUCLEOTIDE SEQUENCE</scope>
    <source>
        <strain evidence="1">A18JL235</strain>
    </source>
</reference>
<evidence type="ECO:0000313" key="1">
    <source>
        <dbReference type="EMBL" id="XDI06424.1"/>
    </source>
</evidence>
<dbReference type="InterPro" id="IPR014710">
    <property type="entry name" value="RmlC-like_jellyroll"/>
</dbReference>
<evidence type="ECO:0008006" key="2">
    <source>
        <dbReference type="Google" id="ProtNLM"/>
    </source>
</evidence>
<dbReference type="InterPro" id="IPR011051">
    <property type="entry name" value="RmlC_Cupin_sf"/>
</dbReference>
<sequence length="314" mass="34102">MTMYAKDDIRSRLATAPAPVREGIDASTPIKPSQWIAFRDQEPSEVSDLGSRTWIARAANLVIAYSEAKAGEEFARDDQPDEYAVLMYSDSAPLRVTAGASAGASGSSASSVEVDEEAFVVVPPGASTIEVLADGPVIRVFSTVDEGLRTSALNAAAYDSPDLRAAPLEPWPDPVGGFALRVYRLADTPIAEGRFGRIFRTTTLMVNFLAEEPGPRDAHKLSPHHHDDFEQISFGVKGTFVHHIRYPWGPNSASWRDDEHREIGTPSICIIPPPTVHTTQGVGEHQQLLDIFSPPRHDFSASGWVLNADDYPAA</sequence>
<accession>A0AB39BIW6</accession>
<dbReference type="EMBL" id="CP162511">
    <property type="protein sequence ID" value="XDI06424.1"/>
    <property type="molecule type" value="Genomic_DNA"/>
</dbReference>
<dbReference type="AlphaFoldDB" id="A0AB39BIW6"/>
<organism evidence="1">
    <name type="scientific">Herbiconiux sp. A18JL235</name>
    <dbReference type="NCBI Taxonomy" id="3152363"/>
    <lineage>
        <taxon>Bacteria</taxon>
        <taxon>Bacillati</taxon>
        <taxon>Actinomycetota</taxon>
        <taxon>Actinomycetes</taxon>
        <taxon>Micrococcales</taxon>
        <taxon>Microbacteriaceae</taxon>
        <taxon>Herbiconiux</taxon>
    </lineage>
</organism>
<dbReference type="Gene3D" id="2.60.120.10">
    <property type="entry name" value="Jelly Rolls"/>
    <property type="match status" value="1"/>
</dbReference>
<name>A0AB39BIW6_9MICO</name>
<proteinExistence type="predicted"/>
<protein>
    <recommendedName>
        <fullName evidence="2">5-deoxy-glucuronate isomerase</fullName>
    </recommendedName>
</protein>